<dbReference type="SUPFAM" id="SSF51182">
    <property type="entry name" value="RmlC-like cupins"/>
    <property type="match status" value="1"/>
</dbReference>
<name>A0AAV9AVG9_ACOGR</name>
<dbReference type="PANTHER" id="PTHR31189:SF7">
    <property type="entry name" value="OS03G0197300 PROTEIN"/>
    <property type="match status" value="1"/>
</dbReference>
<keyword evidence="4" id="KW-1185">Reference proteome</keyword>
<organism evidence="3 4">
    <name type="scientific">Acorus gramineus</name>
    <name type="common">Dwarf sweet flag</name>
    <dbReference type="NCBI Taxonomy" id="55184"/>
    <lineage>
        <taxon>Eukaryota</taxon>
        <taxon>Viridiplantae</taxon>
        <taxon>Streptophyta</taxon>
        <taxon>Embryophyta</taxon>
        <taxon>Tracheophyta</taxon>
        <taxon>Spermatophyta</taxon>
        <taxon>Magnoliopsida</taxon>
        <taxon>Liliopsida</taxon>
        <taxon>Acoraceae</taxon>
        <taxon>Acorus</taxon>
    </lineage>
</organism>
<feature type="compositionally biased region" description="Basic and acidic residues" evidence="1">
    <location>
        <begin position="368"/>
        <end position="381"/>
    </location>
</feature>
<dbReference type="EMBL" id="JAUJYN010000006">
    <property type="protein sequence ID" value="KAK1268007.1"/>
    <property type="molecule type" value="Genomic_DNA"/>
</dbReference>
<reference evidence="3" key="1">
    <citation type="journal article" date="2023" name="Nat. Commun.">
        <title>Diploid and tetraploid genomes of Acorus and the evolution of monocots.</title>
        <authorList>
            <person name="Ma L."/>
            <person name="Liu K.W."/>
            <person name="Li Z."/>
            <person name="Hsiao Y.Y."/>
            <person name="Qi Y."/>
            <person name="Fu T."/>
            <person name="Tang G.D."/>
            <person name="Zhang D."/>
            <person name="Sun W.H."/>
            <person name="Liu D.K."/>
            <person name="Li Y."/>
            <person name="Chen G.Z."/>
            <person name="Liu X.D."/>
            <person name="Liao X.Y."/>
            <person name="Jiang Y.T."/>
            <person name="Yu X."/>
            <person name="Hao Y."/>
            <person name="Huang J."/>
            <person name="Zhao X.W."/>
            <person name="Ke S."/>
            <person name="Chen Y.Y."/>
            <person name="Wu W.L."/>
            <person name="Hsu J.L."/>
            <person name="Lin Y.F."/>
            <person name="Huang M.D."/>
            <person name="Li C.Y."/>
            <person name="Huang L."/>
            <person name="Wang Z.W."/>
            <person name="Zhao X."/>
            <person name="Zhong W.Y."/>
            <person name="Peng D.H."/>
            <person name="Ahmad S."/>
            <person name="Lan S."/>
            <person name="Zhang J.S."/>
            <person name="Tsai W.C."/>
            <person name="Van de Peer Y."/>
            <person name="Liu Z.J."/>
        </authorList>
    </citation>
    <scope>NUCLEOTIDE SEQUENCE</scope>
    <source>
        <strain evidence="3">SCP</strain>
    </source>
</reference>
<feature type="domain" description="Cupin type-1" evidence="2">
    <location>
        <begin position="74"/>
        <end position="234"/>
    </location>
</feature>
<dbReference type="Gene3D" id="2.60.120.10">
    <property type="entry name" value="Jelly Rolls"/>
    <property type="match status" value="1"/>
</dbReference>
<accession>A0AAV9AVG9</accession>
<feature type="compositionally biased region" description="Acidic residues" evidence="1">
    <location>
        <begin position="300"/>
        <end position="310"/>
    </location>
</feature>
<sequence>MAFRVSPEVIQGIKSIEATPSIIPCSTKNKTEVESGRPNWKEGIVEALIGGRRGAVDLDPNKSKKKKKKKTKISNLLSMKPDFENCNGWSLSVTGKDLQALRGSSIGIFMVNLTKGSMMSPHWNPRASEIAIVTYGQGMVQVVCSGNNLPLSGDGKTRCRNMRFKVKEGDVFVVPRYYPMAEISFNNDSLVFMGFSTMARKNRPQFLAGGRSVLQMLDPNILAMSFNVANTTVSGFLASQEESVVLDCTSCAESAEKLMEEEEEEAKGGEEEGKRHEEEEKAKKREAREEEKERGRGREEEEAGREEEEEQQRQRERQEEEQEQKQRGWEEEEARREEEEQREREEEEREEGGGGKEEGEHESEEEQEARSKEEEGKHREGGGGGGWKRMVWKA</sequence>
<dbReference type="CDD" id="cd02245">
    <property type="entry name" value="cupin_7S_vicilin-like_C"/>
    <property type="match status" value="1"/>
</dbReference>
<proteinExistence type="predicted"/>
<evidence type="ECO:0000259" key="2">
    <source>
        <dbReference type="SMART" id="SM00835"/>
    </source>
</evidence>
<dbReference type="AlphaFoldDB" id="A0AAV9AVG9"/>
<dbReference type="Pfam" id="PF00190">
    <property type="entry name" value="Cupin_1"/>
    <property type="match status" value="1"/>
</dbReference>
<dbReference type="Proteomes" id="UP001179952">
    <property type="component" value="Unassembled WGS sequence"/>
</dbReference>
<feature type="compositionally biased region" description="Basic and acidic residues" evidence="1">
    <location>
        <begin position="266"/>
        <end position="299"/>
    </location>
</feature>
<reference evidence="3" key="2">
    <citation type="submission" date="2023-06" db="EMBL/GenBank/DDBJ databases">
        <authorList>
            <person name="Ma L."/>
            <person name="Liu K.-W."/>
            <person name="Li Z."/>
            <person name="Hsiao Y.-Y."/>
            <person name="Qi Y."/>
            <person name="Fu T."/>
            <person name="Tang G."/>
            <person name="Zhang D."/>
            <person name="Sun W.-H."/>
            <person name="Liu D.-K."/>
            <person name="Li Y."/>
            <person name="Chen G.-Z."/>
            <person name="Liu X.-D."/>
            <person name="Liao X.-Y."/>
            <person name="Jiang Y.-T."/>
            <person name="Yu X."/>
            <person name="Hao Y."/>
            <person name="Huang J."/>
            <person name="Zhao X.-W."/>
            <person name="Ke S."/>
            <person name="Chen Y.-Y."/>
            <person name="Wu W.-L."/>
            <person name="Hsu J.-L."/>
            <person name="Lin Y.-F."/>
            <person name="Huang M.-D."/>
            <person name="Li C.-Y."/>
            <person name="Huang L."/>
            <person name="Wang Z.-W."/>
            <person name="Zhao X."/>
            <person name="Zhong W.-Y."/>
            <person name="Peng D.-H."/>
            <person name="Ahmad S."/>
            <person name="Lan S."/>
            <person name="Zhang J.-S."/>
            <person name="Tsai W.-C."/>
            <person name="Van De Peer Y."/>
            <person name="Liu Z.-J."/>
        </authorList>
    </citation>
    <scope>NUCLEOTIDE SEQUENCE</scope>
    <source>
        <strain evidence="3">SCP</strain>
        <tissue evidence="3">Leaves</tissue>
    </source>
</reference>
<dbReference type="InterPro" id="IPR011051">
    <property type="entry name" value="RmlC_Cupin_sf"/>
</dbReference>
<dbReference type="InterPro" id="IPR050253">
    <property type="entry name" value="Seed_Storage-Functional"/>
</dbReference>
<dbReference type="SMART" id="SM00835">
    <property type="entry name" value="Cupin_1"/>
    <property type="match status" value="1"/>
</dbReference>
<gene>
    <name evidence="3" type="ORF">QJS04_geneDACA006221</name>
</gene>
<dbReference type="PANTHER" id="PTHR31189">
    <property type="entry name" value="OS03G0336100 PROTEIN-RELATED"/>
    <property type="match status" value="1"/>
</dbReference>
<feature type="compositionally biased region" description="Basic and acidic residues" evidence="1">
    <location>
        <begin position="311"/>
        <end position="344"/>
    </location>
</feature>
<evidence type="ECO:0000313" key="4">
    <source>
        <dbReference type="Proteomes" id="UP001179952"/>
    </source>
</evidence>
<protein>
    <recommendedName>
        <fullName evidence="2">Cupin type-1 domain-containing protein</fullName>
    </recommendedName>
</protein>
<evidence type="ECO:0000313" key="3">
    <source>
        <dbReference type="EMBL" id="KAK1268007.1"/>
    </source>
</evidence>
<comment type="caution">
    <text evidence="3">The sequence shown here is derived from an EMBL/GenBank/DDBJ whole genome shotgun (WGS) entry which is preliminary data.</text>
</comment>
<dbReference type="InterPro" id="IPR014710">
    <property type="entry name" value="RmlC-like_jellyroll"/>
</dbReference>
<feature type="region of interest" description="Disordered" evidence="1">
    <location>
        <begin position="256"/>
        <end position="394"/>
    </location>
</feature>
<evidence type="ECO:0000256" key="1">
    <source>
        <dbReference type="SAM" id="MobiDB-lite"/>
    </source>
</evidence>
<dbReference type="InterPro" id="IPR006045">
    <property type="entry name" value="Cupin_1"/>
</dbReference>